<proteinExistence type="predicted"/>
<dbReference type="KEGG" id="asr:WL1483_2540"/>
<accession>A0A0S2SJT8</accession>
<dbReference type="PATRIC" id="fig|652.5.peg.4029"/>
<dbReference type="SUPFAM" id="SSF53218">
    <property type="entry name" value="Molybdenum cofactor biosynthesis proteins"/>
    <property type="match status" value="1"/>
</dbReference>
<reference evidence="2 3" key="2">
    <citation type="journal article" date="2016" name="Genome Announc.">
        <title>Complete Genome Sequence of the Highly Virulent Aeromonas schubertii Strain WL1483, Isolated from Diseased Snakehead Fish (Channa argus) in China.</title>
        <authorList>
            <person name="Liu L."/>
            <person name="Li N."/>
            <person name="Zhang D."/>
            <person name="Fu X."/>
            <person name="Shi C."/>
            <person name="Lin Q."/>
            <person name="Hao G."/>
        </authorList>
    </citation>
    <scope>NUCLEOTIDE SEQUENCE [LARGE SCALE GENOMIC DNA]</scope>
    <source>
        <strain evidence="2 3">WL1483</strain>
    </source>
</reference>
<reference evidence="3" key="1">
    <citation type="submission" date="2015-10" db="EMBL/GenBank/DDBJ databases">
        <title>Complete Genome Sequence of Aeromonas schubertii strain WL1483.</title>
        <authorList>
            <person name="Liu L."/>
        </authorList>
    </citation>
    <scope>NUCLEOTIDE SEQUENCE [LARGE SCALE GENOMIC DNA]</scope>
    <source>
        <strain evidence="3">WL1483</strain>
    </source>
</reference>
<name>A0A0S2SJT8_9GAMM</name>
<dbReference type="PANTHER" id="PTHR13939">
    <property type="entry name" value="NICOTINAMIDE-NUCLEOTIDE AMIDOHYDROLASE PNCC"/>
    <property type="match status" value="1"/>
</dbReference>
<evidence type="ECO:0000313" key="3">
    <source>
        <dbReference type="Proteomes" id="UP000058114"/>
    </source>
</evidence>
<evidence type="ECO:0000313" key="2">
    <source>
        <dbReference type="EMBL" id="ALP41959.1"/>
    </source>
</evidence>
<dbReference type="InterPro" id="IPR001453">
    <property type="entry name" value="MoaB/Mog_dom"/>
</dbReference>
<dbReference type="InterPro" id="IPR036425">
    <property type="entry name" value="MoaB/Mog-like_dom_sf"/>
</dbReference>
<evidence type="ECO:0000259" key="1">
    <source>
        <dbReference type="SMART" id="SM00852"/>
    </source>
</evidence>
<dbReference type="Pfam" id="PF00994">
    <property type="entry name" value="MoCF_biosynth"/>
    <property type="match status" value="1"/>
</dbReference>
<dbReference type="PANTHER" id="PTHR13939:SF0">
    <property type="entry name" value="NMN AMIDOHYDROLASE-LIKE PROTEIN YFAY"/>
    <property type="match status" value="1"/>
</dbReference>
<organism evidence="2 3">
    <name type="scientific">Aeromonas schubertii</name>
    <dbReference type="NCBI Taxonomy" id="652"/>
    <lineage>
        <taxon>Bacteria</taxon>
        <taxon>Pseudomonadati</taxon>
        <taxon>Pseudomonadota</taxon>
        <taxon>Gammaproteobacteria</taxon>
        <taxon>Aeromonadales</taxon>
        <taxon>Aeromonadaceae</taxon>
        <taxon>Aeromonas</taxon>
    </lineage>
</organism>
<sequence>MHIELVSTGDEIVTGLVVDTKAAWLSALLLERGWQVRRRHTVGDDLAEIGCVLAEAAARSDLVIVCGGLGPTSDDLTAEAAAMAFNAPLEQHDDWLDIIRERYASRGRSMPQSNVKQASLPRGSRLIPNPVGTACGFMLQLGRCRLYFTPGVPFEFKQMVEKQILPELVAARETSLRRFHTFGVAESALGDVLDGLVWPQGVTLGYRSSMPIIELKLIGRGVDEAAMVQAEAQLLAVISPWLVGEGDEEPWVQILAALAGTPLHLLEGASTGMLQRLCRDYPQLHARFEAGLPSDPAELPRLPGTLSLLVGGEDEQGVALCLQEGERRFEQVIRVPHPDRESRERIIAFCALDMLRRHLAGESPFGDYQTLVRHSMRVA</sequence>
<dbReference type="InterPro" id="IPR050101">
    <property type="entry name" value="CinA"/>
</dbReference>
<dbReference type="SMART" id="SM00852">
    <property type="entry name" value="MoCF_biosynth"/>
    <property type="match status" value="1"/>
</dbReference>
<dbReference type="RefSeq" id="WP_060587743.1">
    <property type="nucleotide sequence ID" value="NZ_CP013067.1"/>
</dbReference>
<dbReference type="NCBIfam" id="TIGR00177">
    <property type="entry name" value="molyb_syn"/>
    <property type="match status" value="1"/>
</dbReference>
<dbReference type="CDD" id="cd00885">
    <property type="entry name" value="cinA"/>
    <property type="match status" value="1"/>
</dbReference>
<dbReference type="EMBL" id="CP013067">
    <property type="protein sequence ID" value="ALP41959.1"/>
    <property type="molecule type" value="Genomic_DNA"/>
</dbReference>
<gene>
    <name evidence="2" type="ORF">WL1483_2540</name>
</gene>
<dbReference type="Proteomes" id="UP000058114">
    <property type="component" value="Chromosome"/>
</dbReference>
<dbReference type="Gene3D" id="3.40.980.10">
    <property type="entry name" value="MoaB/Mog-like domain"/>
    <property type="match status" value="1"/>
</dbReference>
<dbReference type="AlphaFoldDB" id="A0A0S2SJT8"/>
<protein>
    <submittedName>
        <fullName evidence="2">Competence/damage-inducible protein CinA</fullName>
    </submittedName>
</protein>
<feature type="domain" description="MoaB/Mog" evidence="1">
    <location>
        <begin position="4"/>
        <end position="171"/>
    </location>
</feature>